<comment type="subcellular location">
    <subcellularLocation>
        <location evidence="1">Membrane</location>
        <topology evidence="1">Multi-pass membrane protein</topology>
    </subcellularLocation>
</comment>
<evidence type="ECO:0000256" key="4">
    <source>
        <dbReference type="ARBA" id="ARBA00023136"/>
    </source>
</evidence>
<gene>
    <name evidence="7" type="primary">TMEM65</name>
    <name evidence="7" type="ORF">SPIL2461_LOCUS1747</name>
</gene>
<dbReference type="Pfam" id="PF01590">
    <property type="entry name" value="GAF"/>
    <property type="match status" value="1"/>
</dbReference>
<feature type="domain" description="GAF" evidence="6">
    <location>
        <begin position="179"/>
        <end position="321"/>
    </location>
</feature>
<dbReference type="PANTHER" id="PTHR21706:SF15">
    <property type="entry name" value="TRANSMEMBRANE PROTEIN 65"/>
    <property type="match status" value="1"/>
</dbReference>
<evidence type="ECO:0000256" key="3">
    <source>
        <dbReference type="ARBA" id="ARBA00022989"/>
    </source>
</evidence>
<evidence type="ECO:0000259" key="6">
    <source>
        <dbReference type="SMART" id="SM00065"/>
    </source>
</evidence>
<dbReference type="AlphaFoldDB" id="A0A812JCT1"/>
<evidence type="ECO:0000313" key="7">
    <source>
        <dbReference type="EMBL" id="CAE7199234.1"/>
    </source>
</evidence>
<keyword evidence="2 5" id="KW-0812">Transmembrane</keyword>
<evidence type="ECO:0000256" key="1">
    <source>
        <dbReference type="ARBA" id="ARBA00004141"/>
    </source>
</evidence>
<dbReference type="Pfam" id="PF10507">
    <property type="entry name" value="TMEM65"/>
    <property type="match status" value="1"/>
</dbReference>
<evidence type="ECO:0000256" key="2">
    <source>
        <dbReference type="ARBA" id="ARBA00022692"/>
    </source>
</evidence>
<dbReference type="Proteomes" id="UP000649617">
    <property type="component" value="Unassembled WGS sequence"/>
</dbReference>
<comment type="caution">
    <text evidence="7">The sequence shown here is derived from an EMBL/GenBank/DDBJ whole genome shotgun (WGS) entry which is preliminary data.</text>
</comment>
<dbReference type="SMART" id="SM00065">
    <property type="entry name" value="GAF"/>
    <property type="match status" value="1"/>
</dbReference>
<reference evidence="7" key="1">
    <citation type="submission" date="2021-02" db="EMBL/GenBank/DDBJ databases">
        <authorList>
            <person name="Dougan E. K."/>
            <person name="Rhodes N."/>
            <person name="Thang M."/>
            <person name="Chan C."/>
        </authorList>
    </citation>
    <scope>NUCLEOTIDE SEQUENCE</scope>
</reference>
<dbReference type="Gene3D" id="3.30.450.40">
    <property type="match status" value="1"/>
</dbReference>
<name>A0A812JCT1_SYMPI</name>
<keyword evidence="4 5" id="KW-0472">Membrane</keyword>
<feature type="transmembrane region" description="Helical" evidence="5">
    <location>
        <begin position="56"/>
        <end position="78"/>
    </location>
</feature>
<dbReference type="OrthoDB" id="430821at2759"/>
<dbReference type="PANTHER" id="PTHR21706">
    <property type="entry name" value="TRANSMEMBRANE PROTEIN 65"/>
    <property type="match status" value="1"/>
</dbReference>
<keyword evidence="8" id="KW-1185">Reference proteome</keyword>
<evidence type="ECO:0000256" key="5">
    <source>
        <dbReference type="SAM" id="Phobius"/>
    </source>
</evidence>
<sequence length="321" mass="34631">PFKPRFAGILSMVFFRVGFARRALVQSRPLPMLGKIRCFASSQEVAKPTPLQMRRLFVISAVPFIAFGIVDQSVLLYAGDAIDNTLGVALGLPTLAAAAMGQVLSDTCGVAFGGTIEAAALKLGLPLPGLTDAQQRLGSVKRISTLGGVCGVILGCFIGMGNLLLIDLKAAERAKKEKELAKIMKTVMEEGREILNCDRATLWAVEEDVNELWSTFAVGIEGIMRIAKSENSLAGWVACNNEVVNVPDVQQDPRWTKTAKAKYTTKSMLCAPVVQEGKVVAVIQLLNKLAEDGEIIPFDQSDERALKMMASHTAMFMSQLS</sequence>
<dbReference type="InterPro" id="IPR019537">
    <property type="entry name" value="TMEM65"/>
</dbReference>
<organism evidence="7 8">
    <name type="scientific">Symbiodinium pilosum</name>
    <name type="common">Dinoflagellate</name>
    <dbReference type="NCBI Taxonomy" id="2952"/>
    <lineage>
        <taxon>Eukaryota</taxon>
        <taxon>Sar</taxon>
        <taxon>Alveolata</taxon>
        <taxon>Dinophyceae</taxon>
        <taxon>Suessiales</taxon>
        <taxon>Symbiodiniaceae</taxon>
        <taxon>Symbiodinium</taxon>
    </lineage>
</organism>
<dbReference type="EMBL" id="CAJNIZ010001778">
    <property type="protein sequence ID" value="CAE7199234.1"/>
    <property type="molecule type" value="Genomic_DNA"/>
</dbReference>
<dbReference type="SUPFAM" id="SSF55781">
    <property type="entry name" value="GAF domain-like"/>
    <property type="match status" value="1"/>
</dbReference>
<dbReference type="GO" id="GO:0016020">
    <property type="term" value="C:membrane"/>
    <property type="evidence" value="ECO:0007669"/>
    <property type="project" value="UniProtKB-SubCell"/>
</dbReference>
<accession>A0A812JCT1</accession>
<proteinExistence type="predicted"/>
<feature type="non-terminal residue" evidence="7">
    <location>
        <position position="1"/>
    </location>
</feature>
<evidence type="ECO:0000313" key="8">
    <source>
        <dbReference type="Proteomes" id="UP000649617"/>
    </source>
</evidence>
<protein>
    <submittedName>
        <fullName evidence="7">TMEM65 protein</fullName>
    </submittedName>
</protein>
<keyword evidence="3 5" id="KW-1133">Transmembrane helix</keyword>
<dbReference type="InterPro" id="IPR029016">
    <property type="entry name" value="GAF-like_dom_sf"/>
</dbReference>
<dbReference type="GO" id="GO:0005739">
    <property type="term" value="C:mitochondrion"/>
    <property type="evidence" value="ECO:0007669"/>
    <property type="project" value="TreeGrafter"/>
</dbReference>
<dbReference type="InterPro" id="IPR003018">
    <property type="entry name" value="GAF"/>
</dbReference>
<feature type="transmembrane region" description="Helical" evidence="5">
    <location>
        <begin position="146"/>
        <end position="166"/>
    </location>
</feature>